<reference evidence="1 2" key="1">
    <citation type="journal article" date="2019" name="Sci. Data">
        <title>Hybrid genome assembly and annotation of Danionella translucida.</title>
        <authorList>
            <person name="Kadobianskyi M."/>
            <person name="Schulze L."/>
            <person name="Schuelke M."/>
            <person name="Judkewitz B."/>
        </authorList>
    </citation>
    <scope>NUCLEOTIDE SEQUENCE [LARGE SCALE GENOMIC DNA]</scope>
    <source>
        <strain evidence="1 2">Bolton</strain>
    </source>
</reference>
<protein>
    <submittedName>
        <fullName evidence="1">Uncharacterized protein</fullName>
    </submittedName>
</protein>
<comment type="caution">
    <text evidence="1">The sequence shown here is derived from an EMBL/GenBank/DDBJ whole genome shotgun (WGS) entry which is preliminary data.</text>
</comment>
<dbReference type="EMBL" id="SRMA01027402">
    <property type="protein sequence ID" value="TRY53920.1"/>
    <property type="molecule type" value="Genomic_DNA"/>
</dbReference>
<accession>A0A553ML58</accession>
<keyword evidence="2" id="KW-1185">Reference proteome</keyword>
<sequence length="262" mass="29671">MNDSCKSISSLSVIPPWCRRERIQLSDPMSRKQSSNHKAERINKTMMKFNSVPWKCEIQSRADPTSAICSQWIYALPAASEHAPDEKMNVLLSKLLSDPLVSGMSKKFQSYDKYKSTEPRLFREDEQRLTRRCQHSSTENMKLAAASNTPRFISEKSQNLKHTLGFNGFIEDTRQPHASHIHLLSDGEARKATPAKMMVGPLDHHRFDMYGNFRLVEKEGIVSCVVCVMALCELVRVSSIVLCDSSFVKYRGGLQAAALQMD</sequence>
<proteinExistence type="predicted"/>
<evidence type="ECO:0000313" key="1">
    <source>
        <dbReference type="EMBL" id="TRY53920.1"/>
    </source>
</evidence>
<organism evidence="1 2">
    <name type="scientific">Danionella cerebrum</name>
    <dbReference type="NCBI Taxonomy" id="2873325"/>
    <lineage>
        <taxon>Eukaryota</taxon>
        <taxon>Metazoa</taxon>
        <taxon>Chordata</taxon>
        <taxon>Craniata</taxon>
        <taxon>Vertebrata</taxon>
        <taxon>Euteleostomi</taxon>
        <taxon>Actinopterygii</taxon>
        <taxon>Neopterygii</taxon>
        <taxon>Teleostei</taxon>
        <taxon>Ostariophysi</taxon>
        <taxon>Cypriniformes</taxon>
        <taxon>Danionidae</taxon>
        <taxon>Danioninae</taxon>
        <taxon>Danionella</taxon>
    </lineage>
</organism>
<name>A0A553ML58_9TELE</name>
<dbReference type="AlphaFoldDB" id="A0A553ML58"/>
<dbReference type="Proteomes" id="UP000316079">
    <property type="component" value="Unassembled WGS sequence"/>
</dbReference>
<gene>
    <name evidence="1" type="ORF">DNTS_033802</name>
</gene>
<evidence type="ECO:0000313" key="2">
    <source>
        <dbReference type="Proteomes" id="UP000316079"/>
    </source>
</evidence>
<dbReference type="OrthoDB" id="10253254at2759"/>